<name>A0A3P3VYZ2_9MICO</name>
<dbReference type="Proteomes" id="UP000274391">
    <property type="component" value="Unassembled WGS sequence"/>
</dbReference>
<dbReference type="GO" id="GO:0055085">
    <property type="term" value="P:transmembrane transport"/>
    <property type="evidence" value="ECO:0007669"/>
    <property type="project" value="InterPro"/>
</dbReference>
<dbReference type="InterPro" id="IPR002645">
    <property type="entry name" value="STAS_dom"/>
</dbReference>
<dbReference type="GO" id="GO:0016020">
    <property type="term" value="C:membrane"/>
    <property type="evidence" value="ECO:0007669"/>
    <property type="project" value="UniProtKB-SubCell"/>
</dbReference>
<dbReference type="InterPro" id="IPR001902">
    <property type="entry name" value="SLC26A/SulP_fam"/>
</dbReference>
<proteinExistence type="predicted"/>
<keyword evidence="4 5" id="KW-0472">Membrane</keyword>
<feature type="transmembrane region" description="Helical" evidence="5">
    <location>
        <begin position="213"/>
        <end position="236"/>
    </location>
</feature>
<gene>
    <name evidence="7" type="ORF">EG850_03515</name>
</gene>
<feature type="transmembrane region" description="Helical" evidence="5">
    <location>
        <begin position="61"/>
        <end position="78"/>
    </location>
</feature>
<dbReference type="Pfam" id="PF01740">
    <property type="entry name" value="STAS"/>
    <property type="match status" value="1"/>
</dbReference>
<evidence type="ECO:0000313" key="8">
    <source>
        <dbReference type="Proteomes" id="UP000274391"/>
    </source>
</evidence>
<dbReference type="Gene3D" id="3.30.750.24">
    <property type="entry name" value="STAS domain"/>
    <property type="match status" value="1"/>
</dbReference>
<dbReference type="PANTHER" id="PTHR11814">
    <property type="entry name" value="SULFATE TRANSPORTER"/>
    <property type="match status" value="1"/>
</dbReference>
<dbReference type="InterPro" id="IPR011547">
    <property type="entry name" value="SLC26A/SulP_dom"/>
</dbReference>
<dbReference type="SUPFAM" id="SSF52091">
    <property type="entry name" value="SpoIIaa-like"/>
    <property type="match status" value="1"/>
</dbReference>
<dbReference type="OrthoDB" id="9771198at2"/>
<feature type="transmembrane region" description="Helical" evidence="5">
    <location>
        <begin position="108"/>
        <end position="126"/>
    </location>
</feature>
<evidence type="ECO:0000256" key="4">
    <source>
        <dbReference type="ARBA" id="ARBA00023136"/>
    </source>
</evidence>
<feature type="transmembrane region" description="Helical" evidence="5">
    <location>
        <begin position="172"/>
        <end position="201"/>
    </location>
</feature>
<feature type="domain" description="STAS" evidence="6">
    <location>
        <begin position="442"/>
        <end position="543"/>
    </location>
</feature>
<dbReference type="InterPro" id="IPR036513">
    <property type="entry name" value="STAS_dom_sf"/>
</dbReference>
<feature type="transmembrane region" description="Helical" evidence="5">
    <location>
        <begin position="256"/>
        <end position="277"/>
    </location>
</feature>
<evidence type="ECO:0000256" key="3">
    <source>
        <dbReference type="ARBA" id="ARBA00022989"/>
    </source>
</evidence>
<feature type="transmembrane region" description="Helical" evidence="5">
    <location>
        <begin position="36"/>
        <end position="55"/>
    </location>
</feature>
<protein>
    <submittedName>
        <fullName evidence="7">SulP family inorganic anion transporter</fullName>
    </submittedName>
</protein>
<dbReference type="PROSITE" id="PS50801">
    <property type="entry name" value="STAS"/>
    <property type="match status" value="1"/>
</dbReference>
<dbReference type="AlphaFoldDB" id="A0A3P3VYZ2"/>
<feature type="transmembrane region" description="Helical" evidence="5">
    <location>
        <begin position="85"/>
        <end position="102"/>
    </location>
</feature>
<comment type="caution">
    <text evidence="7">The sequence shown here is derived from an EMBL/GenBank/DDBJ whole genome shotgun (WGS) entry which is preliminary data.</text>
</comment>
<sequence length="556" mass="57204">MSASPRSTRVVSTLAQRILPQRNDYAQLGRTWRVDVTAGITVAIVALPLALAFGISSGVSAAAGLVTAVVAGIVAAIFGGSNVQVSGPTGAMAVILAPVVAVHGAESVPLLALMAGVLLVVMGLSGLGRAVSLIPWTVVEGFTLGIAAIIFLQQVPMALGTTASVGMNPGLAAIAAFGTADWGTALVTLAIVAGVWGLILLLPKVHPAIPASLVAVILATVATFVFTLPVPTIGTLPTALPAPALPSFDLARLGELAMPAFGIAVLAAIESLLSARVASRMADTGPYSPDRELSGQGLASIASGLFGGMPATGAIARTAVNVKSGARTRLSAIVHGVLLLVVIYLGSTLVAHIPLAALAGVLMATATRMVSPETVRSIFKASRADVLIFFLTAAITLAFDLIVAIQIGLVLAAIVALKHVADQAGVRRESLPGERLPGDERIALVRIDGAMFFGAADRLQREFNEFTGIEVVIIRLSHLSGLDATGANALVDIIHTFEHRGVTVLLKGLKPEHQRVARAFGVRAALRDEAHVFDSLEDAVAHARSHIERGPWQPAS</sequence>
<keyword evidence="3 5" id="KW-1133">Transmembrane helix</keyword>
<evidence type="ECO:0000259" key="6">
    <source>
        <dbReference type="PROSITE" id="PS50801"/>
    </source>
</evidence>
<evidence type="ECO:0000313" key="7">
    <source>
        <dbReference type="EMBL" id="RRJ87930.1"/>
    </source>
</evidence>
<feature type="transmembrane region" description="Helical" evidence="5">
    <location>
        <begin position="133"/>
        <end position="152"/>
    </location>
</feature>
<feature type="transmembrane region" description="Helical" evidence="5">
    <location>
        <begin position="332"/>
        <end position="365"/>
    </location>
</feature>
<evidence type="ECO:0000256" key="5">
    <source>
        <dbReference type="SAM" id="Phobius"/>
    </source>
</evidence>
<dbReference type="EMBL" id="RQVS01000003">
    <property type="protein sequence ID" value="RRJ87930.1"/>
    <property type="molecule type" value="Genomic_DNA"/>
</dbReference>
<feature type="transmembrane region" description="Helical" evidence="5">
    <location>
        <begin position="298"/>
        <end position="320"/>
    </location>
</feature>
<dbReference type="Pfam" id="PF00916">
    <property type="entry name" value="Sulfate_transp"/>
    <property type="match status" value="1"/>
</dbReference>
<comment type="subcellular location">
    <subcellularLocation>
        <location evidence="1">Membrane</location>
        <topology evidence="1">Multi-pass membrane protein</topology>
    </subcellularLocation>
</comment>
<evidence type="ECO:0000256" key="2">
    <source>
        <dbReference type="ARBA" id="ARBA00022692"/>
    </source>
</evidence>
<accession>A0A3P3VYZ2</accession>
<reference evidence="7 8" key="1">
    <citation type="submission" date="2018-11" db="EMBL/GenBank/DDBJ databases">
        <title>YIM 102482-1 draft genome.</title>
        <authorList>
            <person name="Li G."/>
            <person name="Jiang Y."/>
        </authorList>
    </citation>
    <scope>NUCLEOTIDE SEQUENCE [LARGE SCALE GENOMIC DNA]</scope>
    <source>
        <strain evidence="7 8">YIM 102482-1</strain>
    </source>
</reference>
<dbReference type="CDD" id="cd07042">
    <property type="entry name" value="STAS_SulP_like_sulfate_transporter"/>
    <property type="match status" value="1"/>
</dbReference>
<feature type="transmembrane region" description="Helical" evidence="5">
    <location>
        <begin position="386"/>
        <end position="417"/>
    </location>
</feature>
<organism evidence="7 8">
    <name type="scientific">Gulosibacter macacae</name>
    <dbReference type="NCBI Taxonomy" id="2488791"/>
    <lineage>
        <taxon>Bacteria</taxon>
        <taxon>Bacillati</taxon>
        <taxon>Actinomycetota</taxon>
        <taxon>Actinomycetes</taxon>
        <taxon>Micrococcales</taxon>
        <taxon>Microbacteriaceae</taxon>
        <taxon>Gulosibacter</taxon>
    </lineage>
</organism>
<keyword evidence="2 5" id="KW-0812">Transmembrane</keyword>
<keyword evidence="8" id="KW-1185">Reference proteome</keyword>
<evidence type="ECO:0000256" key="1">
    <source>
        <dbReference type="ARBA" id="ARBA00004141"/>
    </source>
</evidence>